<evidence type="ECO:0000313" key="1">
    <source>
        <dbReference type="EMBL" id="ATP53788.1"/>
    </source>
</evidence>
<organism evidence="1 2">
    <name type="scientific">Collinsella aerofaciens</name>
    <dbReference type="NCBI Taxonomy" id="74426"/>
    <lineage>
        <taxon>Bacteria</taxon>
        <taxon>Bacillati</taxon>
        <taxon>Actinomycetota</taxon>
        <taxon>Coriobacteriia</taxon>
        <taxon>Coriobacteriales</taxon>
        <taxon>Coriobacteriaceae</taxon>
        <taxon>Collinsella</taxon>
    </lineage>
</organism>
<dbReference type="Proteomes" id="UP000225608">
    <property type="component" value="Chromosome"/>
</dbReference>
<evidence type="ECO:0000313" key="2">
    <source>
        <dbReference type="Proteomes" id="UP000225608"/>
    </source>
</evidence>
<dbReference type="EMBL" id="CP024160">
    <property type="protein sequence ID" value="ATP53788.1"/>
    <property type="molecule type" value="Genomic_DNA"/>
</dbReference>
<dbReference type="AlphaFoldDB" id="A0A2D1TWN6"/>
<reference evidence="1 2" key="1">
    <citation type="submission" date="2017-10" db="EMBL/GenBank/DDBJ databases">
        <title>Complete genome sequence of Collinsella aerofaciens isolated from the gut of a healthy adult Indian.</title>
        <authorList>
            <person name="Bag S."/>
            <person name="Ghosh T.S."/>
            <person name="Das B."/>
        </authorList>
    </citation>
    <scope>NUCLEOTIDE SEQUENCE [LARGE SCALE GENOMIC DNA]</scope>
    <source>
        <strain evidence="2">indica</strain>
    </source>
</reference>
<protein>
    <recommendedName>
        <fullName evidence="3">DUF559 domain-containing protein</fullName>
    </recommendedName>
</protein>
<gene>
    <name evidence="1" type="ORF">CSV91_04130</name>
</gene>
<name>A0A2D1TWN6_9ACTN</name>
<evidence type="ECO:0008006" key="3">
    <source>
        <dbReference type="Google" id="ProtNLM"/>
    </source>
</evidence>
<dbReference type="KEGG" id="caer:CSV91_04130"/>
<proteinExistence type="predicted"/>
<accession>A0A2D1TWN6</accession>
<sequence>MDDMLCDISAFRYHRIPPQVLAIMPDLPDSVDDPRREHLCEHPLVKHFLGTPLHVLAQGGCGRKGDRIVRHVWNGERPFDSVRQTEFGLDVASPLFTLLSLASSVSNERLIMCMYEMCGTFAVCKIAPQVKSALVQAYGGRWGDARLGWENVKDASGNPTDLWKRPPLIELSELAEYVNKIRGLCGAKSFTRAAKCITGVAASPLEVQASMLFGLTRLRGGEGLRLTNNVEIRMTRSARLISGLDRRYADILLANKDGSRECLVECQGKAIHGSIESKISDSDRTTALQAMGYPVVLMTYGQLADSDAFRVVMELIMSYLDVPLKDKTPRQQELERRLREEIFINWAEM</sequence>